<organism evidence="11 12">
    <name type="scientific">Candidatus Falkowbacteria bacterium CG10_big_fil_rev_8_21_14_0_10_39_11</name>
    <dbReference type="NCBI Taxonomy" id="1974565"/>
    <lineage>
        <taxon>Bacteria</taxon>
        <taxon>Candidatus Falkowiibacteriota</taxon>
    </lineage>
</organism>
<dbReference type="InterPro" id="IPR038371">
    <property type="entry name" value="Cu_polyphenol_OxRdtase_sf"/>
</dbReference>
<sequence length="239" mass="26486">MIRYFKAWPGLQAAISEKRDGNLSFKWTGGDVVKNRQYFFSSLNINLEQMVAVDQIHGNHVVVVGSGDMGAGAWEKDWLRGYDGLVTKETGVALVVESADCVPIMFYDPRVGIVGAAHAGWRGVVSNISEKMVEHMNELGSDKAKILVEIGPHIGSCCFEIREDILNQFEAYPDCVQMNSSLIRVDLTKIIKKQLIGAGIEVSNVGGQKHCTRCEHNFYSYRQSNTNLDGAMLSVIMRV</sequence>
<dbReference type="PANTHER" id="PTHR30616">
    <property type="entry name" value="UNCHARACTERIZED PROTEIN YFIH"/>
    <property type="match status" value="1"/>
</dbReference>
<comment type="similarity">
    <text evidence="2 10">Belongs to the purine nucleoside phosphorylase YfiH/LACC1 family.</text>
</comment>
<keyword evidence="5" id="KW-0378">Hydrolase</keyword>
<keyword evidence="3" id="KW-0808">Transferase</keyword>
<dbReference type="Gene3D" id="3.60.140.10">
    <property type="entry name" value="CNF1/YfiH-like putative cysteine hydrolases"/>
    <property type="match status" value="1"/>
</dbReference>
<evidence type="ECO:0000256" key="1">
    <source>
        <dbReference type="ARBA" id="ARBA00000553"/>
    </source>
</evidence>
<evidence type="ECO:0000256" key="5">
    <source>
        <dbReference type="ARBA" id="ARBA00022801"/>
    </source>
</evidence>
<comment type="catalytic activity">
    <reaction evidence="9">
        <text>S-methyl-5'-thioadenosine + phosphate = 5-(methylsulfanyl)-alpha-D-ribose 1-phosphate + adenine</text>
        <dbReference type="Rhea" id="RHEA:11852"/>
        <dbReference type="ChEBI" id="CHEBI:16708"/>
        <dbReference type="ChEBI" id="CHEBI:17509"/>
        <dbReference type="ChEBI" id="CHEBI:43474"/>
        <dbReference type="ChEBI" id="CHEBI:58533"/>
        <dbReference type="EC" id="2.4.2.28"/>
    </reaction>
    <physiologicalReaction direction="left-to-right" evidence="9">
        <dbReference type="Rhea" id="RHEA:11853"/>
    </physiologicalReaction>
</comment>
<comment type="catalytic activity">
    <reaction evidence="1">
        <text>inosine + phosphate = alpha-D-ribose 1-phosphate + hypoxanthine</text>
        <dbReference type="Rhea" id="RHEA:27646"/>
        <dbReference type="ChEBI" id="CHEBI:17368"/>
        <dbReference type="ChEBI" id="CHEBI:17596"/>
        <dbReference type="ChEBI" id="CHEBI:43474"/>
        <dbReference type="ChEBI" id="CHEBI:57720"/>
        <dbReference type="EC" id="2.4.2.1"/>
    </reaction>
    <physiologicalReaction direction="left-to-right" evidence="1">
        <dbReference type="Rhea" id="RHEA:27647"/>
    </physiologicalReaction>
</comment>
<reference evidence="12" key="1">
    <citation type="submission" date="2017-09" db="EMBL/GenBank/DDBJ databases">
        <title>Depth-based differentiation of microbial function through sediment-hosted aquifers and enrichment of novel symbionts in the deep terrestrial subsurface.</title>
        <authorList>
            <person name="Probst A.J."/>
            <person name="Ladd B."/>
            <person name="Jarett J.K."/>
            <person name="Geller-Mcgrath D.E."/>
            <person name="Sieber C.M.K."/>
            <person name="Emerson J.B."/>
            <person name="Anantharaman K."/>
            <person name="Thomas B.C."/>
            <person name="Malmstrom R."/>
            <person name="Stieglmeier M."/>
            <person name="Klingl A."/>
            <person name="Woyke T."/>
            <person name="Ryan C.M."/>
            <person name="Banfield J.F."/>
        </authorList>
    </citation>
    <scope>NUCLEOTIDE SEQUENCE [LARGE SCALE GENOMIC DNA]</scope>
</reference>
<gene>
    <name evidence="11" type="ORF">COT97_01575</name>
</gene>
<comment type="catalytic activity">
    <reaction evidence="7">
        <text>adenosine + H2O + H(+) = inosine + NH4(+)</text>
        <dbReference type="Rhea" id="RHEA:24408"/>
        <dbReference type="ChEBI" id="CHEBI:15377"/>
        <dbReference type="ChEBI" id="CHEBI:15378"/>
        <dbReference type="ChEBI" id="CHEBI:16335"/>
        <dbReference type="ChEBI" id="CHEBI:17596"/>
        <dbReference type="ChEBI" id="CHEBI:28938"/>
        <dbReference type="EC" id="3.5.4.4"/>
    </reaction>
    <physiologicalReaction direction="left-to-right" evidence="7">
        <dbReference type="Rhea" id="RHEA:24409"/>
    </physiologicalReaction>
</comment>
<dbReference type="Pfam" id="PF02578">
    <property type="entry name" value="Cu-oxidase_4"/>
    <property type="match status" value="1"/>
</dbReference>
<evidence type="ECO:0000313" key="12">
    <source>
        <dbReference type="Proteomes" id="UP000229901"/>
    </source>
</evidence>
<proteinExistence type="inferred from homology"/>
<keyword evidence="6" id="KW-0862">Zinc</keyword>
<evidence type="ECO:0000256" key="8">
    <source>
        <dbReference type="ARBA" id="ARBA00048968"/>
    </source>
</evidence>
<name>A0A2H0V5N4_9BACT</name>
<dbReference type="NCBIfam" id="TIGR00726">
    <property type="entry name" value="peptidoglycan editing factor PgeF"/>
    <property type="match status" value="1"/>
</dbReference>
<evidence type="ECO:0000256" key="2">
    <source>
        <dbReference type="ARBA" id="ARBA00007353"/>
    </source>
</evidence>
<dbReference type="PANTHER" id="PTHR30616:SF2">
    <property type="entry name" value="PURINE NUCLEOSIDE PHOSPHORYLASE LACC1"/>
    <property type="match status" value="1"/>
</dbReference>
<dbReference type="EMBL" id="PFAP01000007">
    <property type="protein sequence ID" value="PIR94378.1"/>
    <property type="molecule type" value="Genomic_DNA"/>
</dbReference>
<dbReference type="CDD" id="cd16833">
    <property type="entry name" value="YfiH"/>
    <property type="match status" value="1"/>
</dbReference>
<dbReference type="SUPFAM" id="SSF64438">
    <property type="entry name" value="CNF1/YfiH-like putative cysteine hydrolases"/>
    <property type="match status" value="1"/>
</dbReference>
<dbReference type="GO" id="GO:0017061">
    <property type="term" value="F:S-methyl-5-thioadenosine phosphorylase activity"/>
    <property type="evidence" value="ECO:0007669"/>
    <property type="project" value="UniProtKB-EC"/>
</dbReference>
<dbReference type="InterPro" id="IPR011324">
    <property type="entry name" value="Cytotoxic_necrot_fac-like_cat"/>
</dbReference>
<evidence type="ECO:0000256" key="9">
    <source>
        <dbReference type="ARBA" id="ARBA00049893"/>
    </source>
</evidence>
<evidence type="ECO:0000256" key="3">
    <source>
        <dbReference type="ARBA" id="ARBA00022679"/>
    </source>
</evidence>
<evidence type="ECO:0000256" key="10">
    <source>
        <dbReference type="RuleBase" id="RU361274"/>
    </source>
</evidence>
<comment type="catalytic activity">
    <reaction evidence="8">
        <text>adenosine + phosphate = alpha-D-ribose 1-phosphate + adenine</text>
        <dbReference type="Rhea" id="RHEA:27642"/>
        <dbReference type="ChEBI" id="CHEBI:16335"/>
        <dbReference type="ChEBI" id="CHEBI:16708"/>
        <dbReference type="ChEBI" id="CHEBI:43474"/>
        <dbReference type="ChEBI" id="CHEBI:57720"/>
        <dbReference type="EC" id="2.4.2.1"/>
    </reaction>
    <physiologicalReaction direction="left-to-right" evidence="8">
        <dbReference type="Rhea" id="RHEA:27643"/>
    </physiologicalReaction>
</comment>
<keyword evidence="4" id="KW-0479">Metal-binding</keyword>
<protein>
    <recommendedName>
        <fullName evidence="10">Purine nucleoside phosphorylase</fullName>
    </recommendedName>
</protein>
<dbReference type="GO" id="GO:0016787">
    <property type="term" value="F:hydrolase activity"/>
    <property type="evidence" value="ECO:0007669"/>
    <property type="project" value="UniProtKB-KW"/>
</dbReference>
<dbReference type="InterPro" id="IPR003730">
    <property type="entry name" value="Cu_polyphenol_OxRdtase"/>
</dbReference>
<dbReference type="GO" id="GO:0005507">
    <property type="term" value="F:copper ion binding"/>
    <property type="evidence" value="ECO:0007669"/>
    <property type="project" value="TreeGrafter"/>
</dbReference>
<evidence type="ECO:0000256" key="4">
    <source>
        <dbReference type="ARBA" id="ARBA00022723"/>
    </source>
</evidence>
<evidence type="ECO:0000313" key="11">
    <source>
        <dbReference type="EMBL" id="PIR94378.1"/>
    </source>
</evidence>
<dbReference type="Proteomes" id="UP000229901">
    <property type="component" value="Unassembled WGS sequence"/>
</dbReference>
<evidence type="ECO:0000256" key="7">
    <source>
        <dbReference type="ARBA" id="ARBA00047989"/>
    </source>
</evidence>
<comment type="caution">
    <text evidence="11">The sequence shown here is derived from an EMBL/GenBank/DDBJ whole genome shotgun (WGS) entry which is preliminary data.</text>
</comment>
<dbReference type="AlphaFoldDB" id="A0A2H0V5N4"/>
<evidence type="ECO:0000256" key="6">
    <source>
        <dbReference type="ARBA" id="ARBA00022833"/>
    </source>
</evidence>
<accession>A0A2H0V5N4</accession>